<feature type="compositionally biased region" description="Polar residues" evidence="6">
    <location>
        <begin position="76"/>
        <end position="89"/>
    </location>
</feature>
<proteinExistence type="inferred from homology"/>
<dbReference type="PANTHER" id="PTHR14152:SF5">
    <property type="entry name" value="U4_U6.U5 TRI-SNRNP-ASSOCIATED PROTEIN 1"/>
    <property type="match status" value="1"/>
</dbReference>
<evidence type="ECO:0000256" key="1">
    <source>
        <dbReference type="ARBA" id="ARBA00004123"/>
    </source>
</evidence>
<accession>A0A1D1WBX9</accession>
<sequence>MESRGDDKERKRRSKRDKADLDRPDRSSSGKGEEQRHGKEHKSAKKSKRSKRSRSRSPLDREVSGATETKVKPATGNANPLSPSQTFDNTRLDKSDKPSRSTKLPLISEASAESSNTVGDGVGGGGGGHQEELSIEETNKIRTKLGLKPLQVGGAGKGGDGLEASSSKKEDVHAPAVNLAEVKRTTTTREKLETLKEKKKLERKLRSVKKLGDGDEEESAAAWIEKNRRIVEERKKAEEREKLQEEMDAQNDQEDVSRRQRRYTAQDLAGLKVEHDMERFQEGRDVILTLKDQYILGEDGAEDVLVSTALSEEERLKKNLENKKKKATYNPYENADELDQFGNLAPPQMLKKYDEVIGGEKKGAFVLEAGGQTLAASGGPRPSGVGERQTVDISQLQDLLSAPRNLAREYFTEEEVASKFKKVKKPRGAGGGRHSGRAAREEADEEEQPVAPSSRSVVIDDERDDVHLQLAVNRTLRMRQQAELISVKMEPDIDVKMENEEEAMGDNGNTVYLNDTSEFCRTVGGFSRHKASAAQADTEATSYLVQPMEVESSAFYRDLLDDDREEVKGGWSEVQFEAEPANLGSDDEEDARPTGNKGRREGNGHRKQAASILDEEPTADRGVAAALQLVHNKGYIERTVDKKPQSLLPPGKQSSIPQQSYFVEDKILEHDERRPSRHDRYAGPTVPFKEKAGYQPSFKLAYHDATGRSLSEKEAFRDLSHKFHGKTQGKTKTEKREKKVNELQMLKSMSSTDTPLNTVHKMKLKQQELQTPYILLSGAATAKGPTPISKRPTNIGH</sequence>
<feature type="region of interest" description="Disordered" evidence="6">
    <location>
        <begin position="237"/>
        <end position="260"/>
    </location>
</feature>
<dbReference type="EMBL" id="BDGG01000022">
    <property type="protein sequence ID" value="GAV09409.1"/>
    <property type="molecule type" value="Genomic_DNA"/>
</dbReference>
<evidence type="ECO:0000256" key="4">
    <source>
        <dbReference type="ARBA" id="ARBA00023187"/>
    </source>
</evidence>
<dbReference type="InterPro" id="IPR005011">
    <property type="entry name" value="SNU66/SART1"/>
</dbReference>
<comment type="caution">
    <text evidence="7">The sequence shown here is derived from an EMBL/GenBank/DDBJ whole genome shotgun (WGS) entry which is preliminary data.</text>
</comment>
<feature type="compositionally biased region" description="Basic residues" evidence="6">
    <location>
        <begin position="38"/>
        <end position="55"/>
    </location>
</feature>
<organism evidence="7 8">
    <name type="scientific">Ramazzottius varieornatus</name>
    <name type="common">Water bear</name>
    <name type="synonym">Tardigrade</name>
    <dbReference type="NCBI Taxonomy" id="947166"/>
    <lineage>
        <taxon>Eukaryota</taxon>
        <taxon>Metazoa</taxon>
        <taxon>Ecdysozoa</taxon>
        <taxon>Tardigrada</taxon>
        <taxon>Eutardigrada</taxon>
        <taxon>Parachela</taxon>
        <taxon>Hypsibioidea</taxon>
        <taxon>Ramazzottiidae</taxon>
        <taxon>Ramazzottius</taxon>
    </lineage>
</organism>
<dbReference type="GO" id="GO:0000481">
    <property type="term" value="P:maturation of 5S rRNA"/>
    <property type="evidence" value="ECO:0007669"/>
    <property type="project" value="TreeGrafter"/>
</dbReference>
<keyword evidence="3" id="KW-0507">mRNA processing</keyword>
<dbReference type="GO" id="GO:0046540">
    <property type="term" value="C:U4/U6 x U5 tri-snRNP complex"/>
    <property type="evidence" value="ECO:0007669"/>
    <property type="project" value="InterPro"/>
</dbReference>
<dbReference type="Pfam" id="PF03343">
    <property type="entry name" value="SART-1"/>
    <property type="match status" value="1"/>
</dbReference>
<comment type="similarity">
    <text evidence="2">Belongs to the SNU66/SART1 family.</text>
</comment>
<feature type="compositionally biased region" description="Basic and acidic residues" evidence="6">
    <location>
        <begin position="129"/>
        <end position="140"/>
    </location>
</feature>
<feature type="compositionally biased region" description="Basic and acidic residues" evidence="6">
    <location>
        <begin position="90"/>
        <end position="99"/>
    </location>
</feature>
<dbReference type="AlphaFoldDB" id="A0A1D1WBX9"/>
<evidence type="ECO:0008006" key="9">
    <source>
        <dbReference type="Google" id="ProtNLM"/>
    </source>
</evidence>
<dbReference type="STRING" id="947166.A0A1D1WBX9"/>
<evidence type="ECO:0000313" key="8">
    <source>
        <dbReference type="Proteomes" id="UP000186922"/>
    </source>
</evidence>
<name>A0A1D1WBX9_RAMVA</name>
<keyword evidence="5" id="KW-0539">Nucleus</keyword>
<evidence type="ECO:0000256" key="3">
    <source>
        <dbReference type="ARBA" id="ARBA00022664"/>
    </source>
</evidence>
<reference evidence="7 8" key="1">
    <citation type="journal article" date="2016" name="Nat. Commun.">
        <title>Extremotolerant tardigrade genome and improved radiotolerance of human cultured cells by tardigrade-unique protein.</title>
        <authorList>
            <person name="Hashimoto T."/>
            <person name="Horikawa D.D."/>
            <person name="Saito Y."/>
            <person name="Kuwahara H."/>
            <person name="Kozuka-Hata H."/>
            <person name="Shin-I T."/>
            <person name="Minakuchi Y."/>
            <person name="Ohishi K."/>
            <person name="Motoyama A."/>
            <person name="Aizu T."/>
            <person name="Enomoto A."/>
            <person name="Kondo K."/>
            <person name="Tanaka S."/>
            <person name="Hara Y."/>
            <person name="Koshikawa S."/>
            <person name="Sagara H."/>
            <person name="Miura T."/>
            <person name="Yokobori S."/>
            <person name="Miyagawa K."/>
            <person name="Suzuki Y."/>
            <person name="Kubo T."/>
            <person name="Oyama M."/>
            <person name="Kohara Y."/>
            <person name="Fujiyama A."/>
            <person name="Arakawa K."/>
            <person name="Katayama T."/>
            <person name="Toyoda A."/>
            <person name="Kunieda T."/>
        </authorList>
    </citation>
    <scope>NUCLEOTIDE SEQUENCE [LARGE SCALE GENOMIC DNA]</scope>
    <source>
        <strain evidence="7 8">YOKOZUNA-1</strain>
    </source>
</reference>
<feature type="compositionally biased region" description="Basic and acidic residues" evidence="6">
    <location>
        <begin position="17"/>
        <end position="37"/>
    </location>
</feature>
<evidence type="ECO:0000256" key="6">
    <source>
        <dbReference type="SAM" id="MobiDB-lite"/>
    </source>
</evidence>
<protein>
    <recommendedName>
        <fullName evidence="9">SART-1 family protein</fullName>
    </recommendedName>
</protein>
<feature type="region of interest" description="Disordered" evidence="6">
    <location>
        <begin position="572"/>
        <end position="617"/>
    </location>
</feature>
<dbReference type="Pfam" id="PF19252">
    <property type="entry name" value="HIND"/>
    <property type="match status" value="1"/>
</dbReference>
<dbReference type="PANTHER" id="PTHR14152">
    <property type="entry name" value="SQUAMOUS CELL CARCINOMA ANTIGEN RECOGNISED BY CYTOTOXIC T LYMPHOCYTES"/>
    <property type="match status" value="1"/>
</dbReference>
<evidence type="ECO:0000313" key="7">
    <source>
        <dbReference type="EMBL" id="GAV09409.1"/>
    </source>
</evidence>
<feature type="region of interest" description="Disordered" evidence="6">
    <location>
        <begin position="1"/>
        <end position="185"/>
    </location>
</feature>
<dbReference type="OrthoDB" id="5583at2759"/>
<gene>
    <name evidence="7" type="primary">RvY_18956-1</name>
    <name evidence="7" type="synonym">RvY_18956.1</name>
    <name evidence="7" type="ORF">RvY_18956</name>
</gene>
<evidence type="ECO:0000256" key="2">
    <source>
        <dbReference type="ARBA" id="ARBA00006076"/>
    </source>
</evidence>
<feature type="region of interest" description="Disordered" evidence="6">
    <location>
        <begin position="421"/>
        <end position="459"/>
    </location>
</feature>
<dbReference type="InterPro" id="IPR045347">
    <property type="entry name" value="HIND"/>
</dbReference>
<keyword evidence="8" id="KW-1185">Reference proteome</keyword>
<dbReference type="GO" id="GO:0045292">
    <property type="term" value="P:mRNA cis splicing, via spliceosome"/>
    <property type="evidence" value="ECO:0007669"/>
    <property type="project" value="TreeGrafter"/>
</dbReference>
<keyword evidence="4" id="KW-0508">mRNA splicing</keyword>
<dbReference type="Proteomes" id="UP000186922">
    <property type="component" value="Unassembled WGS sequence"/>
</dbReference>
<evidence type="ECO:0000256" key="5">
    <source>
        <dbReference type="ARBA" id="ARBA00023242"/>
    </source>
</evidence>
<comment type="subcellular location">
    <subcellularLocation>
        <location evidence="1">Nucleus</location>
    </subcellularLocation>
</comment>